<dbReference type="WBParaSite" id="HCON_00172450-00001">
    <property type="protein sequence ID" value="HCON_00172450-00001"/>
    <property type="gene ID" value="HCON_00172450"/>
</dbReference>
<dbReference type="SUPFAM" id="SSF56219">
    <property type="entry name" value="DNase I-like"/>
    <property type="match status" value="1"/>
</dbReference>
<dbReference type="AlphaFoldDB" id="A0A7I4Z290"/>
<dbReference type="OMA" id="HHEKITI"/>
<evidence type="ECO:0000313" key="1">
    <source>
        <dbReference type="Proteomes" id="UP000025227"/>
    </source>
</evidence>
<protein>
    <submittedName>
        <fullName evidence="2">Craniofacial development protein 2-like</fullName>
    </submittedName>
</protein>
<dbReference type="InterPro" id="IPR036691">
    <property type="entry name" value="Endo/exonu/phosph_ase_sf"/>
</dbReference>
<evidence type="ECO:0000313" key="2">
    <source>
        <dbReference type="WBParaSite" id="HCON_00172450-00001"/>
    </source>
</evidence>
<sequence>MNLSNKPYFTVDHIYVIRQLLGESTRYNIPLYVAFIDYFIRGEKLSSRNVGGVGFVEHPSVVHLVDSHKVLSPRFAILRLRHMHLKTISIVNCYSTNSTADEVKLDAFNDQLKGNICNEKSLYKLVLGDLNARLGEAQEEQFRIGKLGMRDGNENGNRLTELLSAARLFHGNSFFQKK</sequence>
<proteinExistence type="predicted"/>
<dbReference type="Proteomes" id="UP000025227">
    <property type="component" value="Unplaced"/>
</dbReference>
<dbReference type="Gene3D" id="3.60.10.10">
    <property type="entry name" value="Endonuclease/exonuclease/phosphatase"/>
    <property type="match status" value="1"/>
</dbReference>
<name>A0A7I4Z290_HAECO</name>
<organism evidence="1 2">
    <name type="scientific">Haemonchus contortus</name>
    <name type="common">Barber pole worm</name>
    <dbReference type="NCBI Taxonomy" id="6289"/>
    <lineage>
        <taxon>Eukaryota</taxon>
        <taxon>Metazoa</taxon>
        <taxon>Ecdysozoa</taxon>
        <taxon>Nematoda</taxon>
        <taxon>Chromadorea</taxon>
        <taxon>Rhabditida</taxon>
        <taxon>Rhabditina</taxon>
        <taxon>Rhabditomorpha</taxon>
        <taxon>Strongyloidea</taxon>
        <taxon>Trichostrongylidae</taxon>
        <taxon>Haemonchus</taxon>
    </lineage>
</organism>
<accession>A0A7I4Z290</accession>
<reference evidence="2" key="1">
    <citation type="submission" date="2020-12" db="UniProtKB">
        <authorList>
            <consortium name="WormBaseParasite"/>
        </authorList>
    </citation>
    <scope>IDENTIFICATION</scope>
    <source>
        <strain evidence="2">MHco3</strain>
    </source>
</reference>
<dbReference type="OrthoDB" id="5854880at2759"/>
<keyword evidence="1" id="KW-1185">Reference proteome</keyword>